<dbReference type="Proteomes" id="UP001432027">
    <property type="component" value="Unassembled WGS sequence"/>
</dbReference>
<dbReference type="AlphaFoldDB" id="A0AAV5TR49"/>
<comment type="caution">
    <text evidence="1">The sequence shown here is derived from an EMBL/GenBank/DDBJ whole genome shotgun (WGS) entry which is preliminary data.</text>
</comment>
<name>A0AAV5TR49_9BILA</name>
<dbReference type="EMBL" id="BTSX01000004">
    <property type="protein sequence ID" value="GMS96958.1"/>
    <property type="molecule type" value="Genomic_DNA"/>
</dbReference>
<organism evidence="1 2">
    <name type="scientific">Pristionchus entomophagus</name>
    <dbReference type="NCBI Taxonomy" id="358040"/>
    <lineage>
        <taxon>Eukaryota</taxon>
        <taxon>Metazoa</taxon>
        <taxon>Ecdysozoa</taxon>
        <taxon>Nematoda</taxon>
        <taxon>Chromadorea</taxon>
        <taxon>Rhabditida</taxon>
        <taxon>Rhabditina</taxon>
        <taxon>Diplogasteromorpha</taxon>
        <taxon>Diplogasteroidea</taxon>
        <taxon>Neodiplogasteridae</taxon>
        <taxon>Pristionchus</taxon>
    </lineage>
</organism>
<accession>A0AAV5TR49</accession>
<reference evidence="1" key="1">
    <citation type="submission" date="2023-10" db="EMBL/GenBank/DDBJ databases">
        <title>Genome assembly of Pristionchus species.</title>
        <authorList>
            <person name="Yoshida K."/>
            <person name="Sommer R.J."/>
        </authorList>
    </citation>
    <scope>NUCLEOTIDE SEQUENCE</scope>
    <source>
        <strain evidence="1">RS0144</strain>
    </source>
</reference>
<proteinExistence type="predicted"/>
<sequence length="148" mass="16715">MTQSGTPFATVEEYRRKSDEYFYQTNDGIHSLHRKGFDVMVLLLSKSFDHNLIQRALASFDSEGKVSMQFEGSKCVCVCVADPVRMAMYGYIESSLLTFLHLIDRINSLQAIIDGKIPKSLVEQNTQTDEISLNAMPINIGEMLNENL</sequence>
<evidence type="ECO:0000313" key="2">
    <source>
        <dbReference type="Proteomes" id="UP001432027"/>
    </source>
</evidence>
<feature type="non-terminal residue" evidence="1">
    <location>
        <position position="148"/>
    </location>
</feature>
<keyword evidence="2" id="KW-1185">Reference proteome</keyword>
<evidence type="ECO:0000313" key="1">
    <source>
        <dbReference type="EMBL" id="GMS96958.1"/>
    </source>
</evidence>
<protein>
    <submittedName>
        <fullName evidence="1">Uncharacterized protein</fullName>
    </submittedName>
</protein>
<gene>
    <name evidence="1" type="ORF">PENTCL1PPCAC_19133</name>
</gene>